<reference evidence="5 6" key="1">
    <citation type="journal article" date="2017" name="Emerg. Infect. Dis.">
        <title>Carbapenemase VCC-1-Producing Vibrio cholerae in Coastal Waters of Germany.</title>
        <authorList>
            <person name="Hammerl J.A."/>
            <person name="Jackel C."/>
            <person name="Bortolaia V."/>
            <person name="Schwartz K."/>
            <person name="Bier N."/>
            <person name="Hendriksen R.S."/>
            <person name="Guerra B."/>
            <person name="Strauch E."/>
        </authorList>
    </citation>
    <scope>NUCLEOTIDE SEQUENCE [LARGE SCALE GENOMIC DNA]</scope>
    <source>
        <strain evidence="5 6">VN-2825</strain>
    </source>
</reference>
<dbReference type="InterPro" id="IPR001387">
    <property type="entry name" value="Cro/C1-type_HTH"/>
</dbReference>
<accession>A0A395U264</accession>
<keyword evidence="2" id="KW-0238">DNA-binding</keyword>
<evidence type="ECO:0000256" key="2">
    <source>
        <dbReference type="ARBA" id="ARBA00023125"/>
    </source>
</evidence>
<dbReference type="GO" id="GO:0003677">
    <property type="term" value="F:DNA binding"/>
    <property type="evidence" value="ECO:0007669"/>
    <property type="project" value="UniProtKB-KW"/>
</dbReference>
<dbReference type="InterPro" id="IPR050807">
    <property type="entry name" value="TransReg_Diox_bact_type"/>
</dbReference>
<feature type="domain" description="HTH cro/C1-type" evidence="4">
    <location>
        <begin position="16"/>
        <end position="70"/>
    </location>
</feature>
<name>A0A395U264_VIBCL</name>
<evidence type="ECO:0000313" key="5">
    <source>
        <dbReference type="EMBL" id="RGP90576.1"/>
    </source>
</evidence>
<evidence type="ECO:0000256" key="3">
    <source>
        <dbReference type="ARBA" id="ARBA00023163"/>
    </source>
</evidence>
<dbReference type="GO" id="GO:0005829">
    <property type="term" value="C:cytosol"/>
    <property type="evidence" value="ECO:0007669"/>
    <property type="project" value="TreeGrafter"/>
</dbReference>
<dbReference type="EMBL" id="MCBA01000035">
    <property type="protein sequence ID" value="RGP90576.1"/>
    <property type="molecule type" value="Genomic_DNA"/>
</dbReference>
<dbReference type="InterPro" id="IPR010982">
    <property type="entry name" value="Lambda_DNA-bd_dom_sf"/>
</dbReference>
<evidence type="ECO:0000256" key="1">
    <source>
        <dbReference type="ARBA" id="ARBA00023015"/>
    </source>
</evidence>
<dbReference type="Proteomes" id="UP000266701">
    <property type="component" value="Unassembled WGS sequence"/>
</dbReference>
<evidence type="ECO:0000313" key="6">
    <source>
        <dbReference type="Proteomes" id="UP000266701"/>
    </source>
</evidence>
<dbReference type="PANTHER" id="PTHR46797">
    <property type="entry name" value="HTH-TYPE TRANSCRIPTIONAL REGULATOR"/>
    <property type="match status" value="1"/>
</dbReference>
<dbReference type="PANTHER" id="PTHR46797:SF23">
    <property type="entry name" value="HTH-TYPE TRANSCRIPTIONAL REGULATOR SUTR"/>
    <property type="match status" value="1"/>
</dbReference>
<dbReference type="Gene3D" id="1.10.260.40">
    <property type="entry name" value="lambda repressor-like DNA-binding domains"/>
    <property type="match status" value="1"/>
</dbReference>
<evidence type="ECO:0000259" key="4">
    <source>
        <dbReference type="PROSITE" id="PS50943"/>
    </source>
</evidence>
<sequence length="75" mass="8517">MRKPSKEILAALAKNVRRFRLENDMSQELLAEKCGLHRTYIGSIERGERNATLSTLEVLAETFNVSIAQLLNNNE</sequence>
<protein>
    <submittedName>
        <fullName evidence="5">Transcriptional regulator</fullName>
    </submittedName>
</protein>
<dbReference type="AlphaFoldDB" id="A0A395U264"/>
<dbReference type="CDD" id="cd00093">
    <property type="entry name" value="HTH_XRE"/>
    <property type="match status" value="1"/>
</dbReference>
<proteinExistence type="predicted"/>
<dbReference type="SMART" id="SM00530">
    <property type="entry name" value="HTH_XRE"/>
    <property type="match status" value="1"/>
</dbReference>
<dbReference type="GO" id="GO:0003700">
    <property type="term" value="F:DNA-binding transcription factor activity"/>
    <property type="evidence" value="ECO:0007669"/>
    <property type="project" value="TreeGrafter"/>
</dbReference>
<dbReference type="PROSITE" id="PS50943">
    <property type="entry name" value="HTH_CROC1"/>
    <property type="match status" value="1"/>
</dbReference>
<organism evidence="5 6">
    <name type="scientific">Vibrio cholerae</name>
    <dbReference type="NCBI Taxonomy" id="666"/>
    <lineage>
        <taxon>Bacteria</taxon>
        <taxon>Pseudomonadati</taxon>
        <taxon>Pseudomonadota</taxon>
        <taxon>Gammaproteobacteria</taxon>
        <taxon>Vibrionales</taxon>
        <taxon>Vibrionaceae</taxon>
        <taxon>Vibrio</taxon>
    </lineage>
</organism>
<keyword evidence="3" id="KW-0804">Transcription</keyword>
<keyword evidence="1" id="KW-0805">Transcription regulation</keyword>
<dbReference type="Pfam" id="PF01381">
    <property type="entry name" value="HTH_3"/>
    <property type="match status" value="1"/>
</dbReference>
<dbReference type="SUPFAM" id="SSF47413">
    <property type="entry name" value="lambda repressor-like DNA-binding domains"/>
    <property type="match status" value="1"/>
</dbReference>
<comment type="caution">
    <text evidence="5">The sequence shown here is derived from an EMBL/GenBank/DDBJ whole genome shotgun (WGS) entry which is preliminary data.</text>
</comment>
<gene>
    <name evidence="5" type="ORF">BC353_08535</name>
</gene>